<name>A0A1S2LZK9_9BACI</name>
<dbReference type="PANTHER" id="PTHR42779:SF1">
    <property type="entry name" value="PROTEIN YNJB"/>
    <property type="match status" value="1"/>
</dbReference>
<dbReference type="SUPFAM" id="SSF53850">
    <property type="entry name" value="Periplasmic binding protein-like II"/>
    <property type="match status" value="1"/>
</dbReference>
<reference evidence="1 2" key="1">
    <citation type="submission" date="2016-10" db="EMBL/GenBank/DDBJ databases">
        <title>Draft genome sequences of four alkaliphilic bacteria belonging to the Anaerobacillus genus.</title>
        <authorList>
            <person name="Bassil N.M."/>
            <person name="Lloyd J.R."/>
        </authorList>
    </citation>
    <scope>NUCLEOTIDE SEQUENCE [LARGE SCALE GENOMIC DNA]</scope>
    <source>
        <strain evidence="1 2">DSM 18345</strain>
    </source>
</reference>
<dbReference type="NCBIfam" id="NF008633">
    <property type="entry name" value="PRK11622.1"/>
    <property type="match status" value="1"/>
</dbReference>
<dbReference type="Gene3D" id="3.40.190.10">
    <property type="entry name" value="Periplasmic binding protein-like II"/>
    <property type="match status" value="2"/>
</dbReference>
<protein>
    <submittedName>
        <fullName evidence="1">ABC transporter substrate-binding protein</fullName>
    </submittedName>
</protein>
<dbReference type="Pfam" id="PF13416">
    <property type="entry name" value="SBP_bac_8"/>
    <property type="match status" value="1"/>
</dbReference>
<accession>A0A1S2LZK9</accession>
<dbReference type="OrthoDB" id="3239593at2"/>
<dbReference type="EMBL" id="MLQR01000001">
    <property type="protein sequence ID" value="OIJ17670.1"/>
    <property type="molecule type" value="Genomic_DNA"/>
</dbReference>
<gene>
    <name evidence="1" type="ORF">BKP37_02770</name>
</gene>
<dbReference type="AlphaFoldDB" id="A0A1S2LZK9"/>
<proteinExistence type="predicted"/>
<sequence>MLMSASLLVGCNSNEGKEGVNSAEILQTDWDELVEMAEGAEVGMYMWGGDQGVNQYIDDYVVPKLKENYDITLNRYPMDIQDILSKLMTEKQAGRQSGTVDIIWINGENFRNAKNNELLFGSFAQQLPNLQMYIGEELPYVHYDMGTQIEGYQAPWGNVQFVLNYNTDLVDEPPQSIAELTEWVKRNPGKFTYPNVTDFTGNAFVRHFLYNVVEESQMLESYNESWLEISGEEVWETLRSFKEFLWRNGNTYPETLAQLDQLYAKGEVAFTMGFNEHRTKSLIEDGVFPDSTKTLVLSPGSISNTHYLSIPFNSSEPAAAMVAINFMLSPEAQIKKMDSAMWGEGTVIDLSRLTDEQRDEVNKVLGPSSISNDDILAELDSRYHDWILRKWEYEVVQ</sequence>
<dbReference type="Proteomes" id="UP000179524">
    <property type="component" value="Unassembled WGS sequence"/>
</dbReference>
<dbReference type="PIRSF" id="PIRSF029172">
    <property type="entry name" value="UCP029172_ABC_sbc_YnjB"/>
    <property type="match status" value="1"/>
</dbReference>
<organism evidence="1 2">
    <name type="scientific">Anaerobacillus alkalilacustris</name>
    <dbReference type="NCBI Taxonomy" id="393763"/>
    <lineage>
        <taxon>Bacteria</taxon>
        <taxon>Bacillati</taxon>
        <taxon>Bacillota</taxon>
        <taxon>Bacilli</taxon>
        <taxon>Bacillales</taxon>
        <taxon>Bacillaceae</taxon>
        <taxon>Anaerobacillus</taxon>
    </lineage>
</organism>
<dbReference type="InterPro" id="IPR006059">
    <property type="entry name" value="SBP"/>
</dbReference>
<evidence type="ECO:0000313" key="2">
    <source>
        <dbReference type="Proteomes" id="UP000179524"/>
    </source>
</evidence>
<keyword evidence="2" id="KW-1185">Reference proteome</keyword>
<evidence type="ECO:0000313" key="1">
    <source>
        <dbReference type="EMBL" id="OIJ17670.1"/>
    </source>
</evidence>
<dbReference type="InterPro" id="IPR027020">
    <property type="entry name" value="YnjB"/>
</dbReference>
<dbReference type="PANTHER" id="PTHR42779">
    <property type="entry name" value="PROTEIN YNJB"/>
    <property type="match status" value="1"/>
</dbReference>
<comment type="caution">
    <text evidence="1">The sequence shown here is derived from an EMBL/GenBank/DDBJ whole genome shotgun (WGS) entry which is preliminary data.</text>
</comment>